<keyword evidence="3" id="KW-1185">Reference proteome</keyword>
<comment type="caution">
    <text evidence="2">The sequence shown here is derived from an EMBL/GenBank/DDBJ whole genome shotgun (WGS) entry which is preliminary data.</text>
</comment>
<gene>
    <name evidence="2" type="ORF">GCM10007158_09120</name>
</gene>
<accession>A0ABQ2WCU9</accession>
<evidence type="ECO:0000256" key="1">
    <source>
        <dbReference type="SAM" id="MobiDB-lite"/>
    </source>
</evidence>
<evidence type="ECO:0000313" key="3">
    <source>
        <dbReference type="Proteomes" id="UP000647585"/>
    </source>
</evidence>
<proteinExistence type="predicted"/>
<feature type="region of interest" description="Disordered" evidence="1">
    <location>
        <begin position="1"/>
        <end position="24"/>
    </location>
</feature>
<reference evidence="3" key="1">
    <citation type="journal article" date="2019" name="Int. J. Syst. Evol. Microbiol.">
        <title>The Global Catalogue of Microorganisms (GCM) 10K type strain sequencing project: providing services to taxonomists for standard genome sequencing and annotation.</title>
        <authorList>
            <consortium name="The Broad Institute Genomics Platform"/>
            <consortium name="The Broad Institute Genome Sequencing Center for Infectious Disease"/>
            <person name="Wu L."/>
            <person name="Ma J."/>
        </authorList>
    </citation>
    <scope>NUCLEOTIDE SEQUENCE [LARGE SCALE GENOMIC DNA]</scope>
    <source>
        <strain evidence="3">KCTC 22157</strain>
    </source>
</reference>
<evidence type="ECO:0000313" key="2">
    <source>
        <dbReference type="EMBL" id="GGW50358.1"/>
    </source>
</evidence>
<dbReference type="RefSeq" id="WP_016913346.1">
    <property type="nucleotide sequence ID" value="NZ_BMXO01000003.1"/>
</dbReference>
<protein>
    <submittedName>
        <fullName evidence="2">Uncharacterized protein</fullName>
    </submittedName>
</protein>
<feature type="compositionally biased region" description="Basic and acidic residues" evidence="1">
    <location>
        <begin position="1"/>
        <end position="11"/>
    </location>
</feature>
<organism evidence="2 3">
    <name type="scientific">Halomonas johnsoniae</name>
    <dbReference type="NCBI Taxonomy" id="502832"/>
    <lineage>
        <taxon>Bacteria</taxon>
        <taxon>Pseudomonadati</taxon>
        <taxon>Pseudomonadota</taxon>
        <taxon>Gammaproteobacteria</taxon>
        <taxon>Oceanospirillales</taxon>
        <taxon>Halomonadaceae</taxon>
        <taxon>Halomonas</taxon>
    </lineage>
</organism>
<dbReference type="EMBL" id="BMXO01000003">
    <property type="protein sequence ID" value="GGW50358.1"/>
    <property type="molecule type" value="Genomic_DNA"/>
</dbReference>
<dbReference type="Proteomes" id="UP000647585">
    <property type="component" value="Unassembled WGS sequence"/>
</dbReference>
<name>A0ABQ2WCU9_9GAMM</name>
<sequence length="88" mass="10110">MSQKSNHEKLAMVRKGKRKDPMQDTRSLMQFASESSRAAIQRNLAAGVSVVYERDGYLVEESPDHQVKQLKKLKQAQPFNLREYLCQG</sequence>